<gene>
    <name evidence="1" type="ORF">RM844_10050</name>
</gene>
<proteinExistence type="predicted"/>
<dbReference type="RefSeq" id="WP_311666673.1">
    <property type="nucleotide sequence ID" value="NZ_JAVREO010000005.1"/>
</dbReference>
<evidence type="ECO:0000313" key="1">
    <source>
        <dbReference type="EMBL" id="MDT0266636.1"/>
    </source>
</evidence>
<name>A0ABU2JNR4_9ACTN</name>
<evidence type="ECO:0000313" key="2">
    <source>
        <dbReference type="Proteomes" id="UP001183410"/>
    </source>
</evidence>
<protein>
    <submittedName>
        <fullName evidence="1">Lysophospholipase</fullName>
    </submittedName>
</protein>
<dbReference type="Proteomes" id="UP001183410">
    <property type="component" value="Unassembled WGS sequence"/>
</dbReference>
<organism evidence="1 2">
    <name type="scientific">Streptomyces chisholmiae</name>
    <dbReference type="NCBI Taxonomy" id="3075540"/>
    <lineage>
        <taxon>Bacteria</taxon>
        <taxon>Bacillati</taxon>
        <taxon>Actinomycetota</taxon>
        <taxon>Actinomycetes</taxon>
        <taxon>Kitasatosporales</taxon>
        <taxon>Streptomycetaceae</taxon>
        <taxon>Streptomyces</taxon>
    </lineage>
</organism>
<reference evidence="2" key="1">
    <citation type="submission" date="2023-07" db="EMBL/GenBank/DDBJ databases">
        <title>30 novel species of actinomycetes from the DSMZ collection.</title>
        <authorList>
            <person name="Nouioui I."/>
        </authorList>
    </citation>
    <scope>NUCLEOTIDE SEQUENCE [LARGE SCALE GENOMIC DNA]</scope>
    <source>
        <strain evidence="2">DSM 44915</strain>
    </source>
</reference>
<accession>A0ABU2JNR4</accession>
<keyword evidence="2" id="KW-1185">Reference proteome</keyword>
<comment type="caution">
    <text evidence="1">The sequence shown here is derived from an EMBL/GenBank/DDBJ whole genome shotgun (WGS) entry which is preliminary data.</text>
</comment>
<dbReference type="EMBL" id="JAVREO010000005">
    <property type="protein sequence ID" value="MDT0266636.1"/>
    <property type="molecule type" value="Genomic_DNA"/>
</dbReference>
<sequence>MTTAQQPAPAPRVWREPAGIAPRGTLVLLAGRGESAAIYQRFGTRLAADAYRVVAVPATTGHAEAAAADALATALADQETPRPLVLVGVDTGAPRALRLARRHAGAVDGVVLAGLPTRAPAEPAAGTEEEALAARTACPNHRLVLSREMALAGPADAERPPADTTPLGLPLLALHGGADRISPPAEALPRYRELGATSVVTVRDGRHDILNDVTHRSVAATLVLFLERLRLGAELPPLVEDATRADA</sequence>
<dbReference type="SUPFAM" id="SSF53474">
    <property type="entry name" value="alpha/beta-Hydrolases"/>
    <property type="match status" value="1"/>
</dbReference>
<dbReference type="Gene3D" id="3.40.50.1820">
    <property type="entry name" value="alpha/beta hydrolase"/>
    <property type="match status" value="1"/>
</dbReference>
<dbReference type="InterPro" id="IPR029058">
    <property type="entry name" value="AB_hydrolase_fold"/>
</dbReference>